<feature type="transmembrane region" description="Helical" evidence="8">
    <location>
        <begin position="20"/>
        <end position="39"/>
    </location>
</feature>
<sequence>MTKPAHVPITFAVALEGARTMLPLMPGIAAFGMAFGAASVQKGFSLLEATLSSGLIFAGLAQMVALEGWTEHWTLGTLLALGFLTFTVNMRHVLMAASLRPWLAPLPAWQVYPALMLLADNNWAATLRYHAEGGRDAGFFVGSGLLTWVVWVLATMVGHVIGGGIPDPKAVGIDLVVPAFFVAMLLPNWKGRREAVGWGVAAIVSVAVSFLLPGWWFIVVGALAGALAGGFTEDGR</sequence>
<evidence type="ECO:0000256" key="4">
    <source>
        <dbReference type="ARBA" id="ARBA00022475"/>
    </source>
</evidence>
<evidence type="ECO:0000256" key="8">
    <source>
        <dbReference type="SAM" id="Phobius"/>
    </source>
</evidence>
<dbReference type="RefSeq" id="WP_203195017.1">
    <property type="nucleotide sequence ID" value="NZ_CP063362.1"/>
</dbReference>
<evidence type="ECO:0000313" key="9">
    <source>
        <dbReference type="EMBL" id="QRG08106.1"/>
    </source>
</evidence>
<comment type="similarity">
    <text evidence="2">Belongs to the AzlC family.</text>
</comment>
<dbReference type="InterPro" id="IPR011606">
    <property type="entry name" value="Brnchd-chn_aa_trnsp_permease"/>
</dbReference>
<dbReference type="Proteomes" id="UP000596427">
    <property type="component" value="Chromosome"/>
</dbReference>
<feature type="transmembrane region" description="Helical" evidence="8">
    <location>
        <begin position="139"/>
        <end position="158"/>
    </location>
</feature>
<protein>
    <submittedName>
        <fullName evidence="9">AzlC family ABC transporter permease</fullName>
    </submittedName>
</protein>
<dbReference type="GO" id="GO:0005886">
    <property type="term" value="C:plasma membrane"/>
    <property type="evidence" value="ECO:0007669"/>
    <property type="project" value="UniProtKB-SubCell"/>
</dbReference>
<keyword evidence="3" id="KW-0813">Transport</keyword>
<dbReference type="Pfam" id="PF03591">
    <property type="entry name" value="AzlC"/>
    <property type="match status" value="1"/>
</dbReference>
<evidence type="ECO:0000256" key="5">
    <source>
        <dbReference type="ARBA" id="ARBA00022692"/>
    </source>
</evidence>
<proteinExistence type="inferred from homology"/>
<reference evidence="9 10" key="1">
    <citation type="submission" date="2020-10" db="EMBL/GenBank/DDBJ databases">
        <title>Degradation of 1,4-Dioxane by Xanthobacter sp. YN2, via a Novel Group-2 Soluble Di-Iron Monooxygenase.</title>
        <authorList>
            <person name="Ma F."/>
            <person name="Wang Y."/>
            <person name="Yang J."/>
            <person name="Guo H."/>
            <person name="Su D."/>
            <person name="Yu L."/>
        </authorList>
    </citation>
    <scope>NUCLEOTIDE SEQUENCE [LARGE SCALE GENOMIC DNA]</scope>
    <source>
        <strain evidence="9 10">YN2</strain>
    </source>
</reference>
<keyword evidence="10" id="KW-1185">Reference proteome</keyword>
<evidence type="ECO:0000256" key="1">
    <source>
        <dbReference type="ARBA" id="ARBA00004651"/>
    </source>
</evidence>
<dbReference type="KEGG" id="xdi:EZH22_07160"/>
<evidence type="ECO:0000256" key="7">
    <source>
        <dbReference type="ARBA" id="ARBA00023136"/>
    </source>
</evidence>
<dbReference type="PANTHER" id="PTHR34979">
    <property type="entry name" value="INNER MEMBRANE PROTEIN YGAZ"/>
    <property type="match status" value="1"/>
</dbReference>
<comment type="subcellular location">
    <subcellularLocation>
        <location evidence="1">Cell membrane</location>
        <topology evidence="1">Multi-pass membrane protein</topology>
    </subcellularLocation>
</comment>
<organism evidence="9 10">
    <name type="scientific">Xanthobacter dioxanivorans</name>
    <dbReference type="NCBI Taxonomy" id="2528964"/>
    <lineage>
        <taxon>Bacteria</taxon>
        <taxon>Pseudomonadati</taxon>
        <taxon>Pseudomonadota</taxon>
        <taxon>Alphaproteobacteria</taxon>
        <taxon>Hyphomicrobiales</taxon>
        <taxon>Xanthobacteraceae</taxon>
        <taxon>Xanthobacter</taxon>
    </lineage>
</organism>
<feature type="transmembrane region" description="Helical" evidence="8">
    <location>
        <begin position="170"/>
        <end position="189"/>
    </location>
</feature>
<dbReference type="GO" id="GO:1903785">
    <property type="term" value="P:L-valine transmembrane transport"/>
    <property type="evidence" value="ECO:0007669"/>
    <property type="project" value="TreeGrafter"/>
</dbReference>
<feature type="transmembrane region" description="Helical" evidence="8">
    <location>
        <begin position="72"/>
        <end position="90"/>
    </location>
</feature>
<keyword evidence="6 8" id="KW-1133">Transmembrane helix</keyword>
<evidence type="ECO:0000313" key="10">
    <source>
        <dbReference type="Proteomes" id="UP000596427"/>
    </source>
</evidence>
<feature type="transmembrane region" description="Helical" evidence="8">
    <location>
        <begin position="195"/>
        <end position="228"/>
    </location>
</feature>
<keyword evidence="5 8" id="KW-0812">Transmembrane</keyword>
<feature type="transmembrane region" description="Helical" evidence="8">
    <location>
        <begin position="46"/>
        <end position="66"/>
    </location>
</feature>
<dbReference type="PANTHER" id="PTHR34979:SF1">
    <property type="entry name" value="INNER MEMBRANE PROTEIN YGAZ"/>
    <property type="match status" value="1"/>
</dbReference>
<evidence type="ECO:0000256" key="3">
    <source>
        <dbReference type="ARBA" id="ARBA00022448"/>
    </source>
</evidence>
<keyword evidence="4" id="KW-1003">Cell membrane</keyword>
<gene>
    <name evidence="9" type="ORF">EZH22_07160</name>
</gene>
<dbReference type="EMBL" id="CP063362">
    <property type="protein sequence ID" value="QRG08106.1"/>
    <property type="molecule type" value="Genomic_DNA"/>
</dbReference>
<evidence type="ECO:0000256" key="6">
    <source>
        <dbReference type="ARBA" id="ARBA00022989"/>
    </source>
</evidence>
<name>A0A974PRF4_9HYPH</name>
<dbReference type="AlphaFoldDB" id="A0A974PRF4"/>
<accession>A0A974PRF4</accession>
<keyword evidence="7 8" id="KW-0472">Membrane</keyword>
<evidence type="ECO:0000256" key="2">
    <source>
        <dbReference type="ARBA" id="ARBA00010735"/>
    </source>
</evidence>